<dbReference type="NCBIfam" id="NF006848">
    <property type="entry name" value="PRK09358.1-3"/>
    <property type="match status" value="1"/>
</dbReference>
<sequence>MTASRPARGTGAGPFPLAELHCHIEGAAPPALVERLAQRYGVDISAIIRDGAYVWHDFTSFLAAYDHAATVFRSEEDYADLAFAYLRELAAQGALYAEFFISPDHARSSGTEPEVYARGLAAGIVRARDETGIEARMVVVGVRHLGPEAVEAAAQFAAGPSRPFVTGFNLAGDERIGAARDFAKAFDVARDAGLGLTAHAGELCGPDSVREAIRWLKPSRIGHGVRAVEDPALVHEIAEKGIVLEVCPGSNLALGIYPAIAAHPLKRLVAAGVRATLGSDDPPFFHTHLSREYRLAAENGLTDAERIGLTRNAIEAAFVEEDVRRRLLDRFQIAALSLGSPATSD</sequence>
<comment type="similarity">
    <text evidence="5">Belongs to the metallo-dependent hydrolases superfamily. Adenosine and AMP deaminases family. Adenine deaminase type 2 subfamily.</text>
</comment>
<evidence type="ECO:0000313" key="7">
    <source>
        <dbReference type="EMBL" id="MCE7026563.1"/>
    </source>
</evidence>
<reference evidence="7" key="1">
    <citation type="submission" date="2022-01" db="EMBL/GenBank/DDBJ databases">
        <title>Jiella avicenniae sp. nov., a novel endophytic bacterium isolated from bark of Avicennia marina.</title>
        <authorList>
            <person name="Tuo L."/>
        </authorList>
    </citation>
    <scope>NUCLEOTIDE SEQUENCE</scope>
    <source>
        <strain evidence="7">CBK1P-4</strain>
    </source>
</reference>
<evidence type="ECO:0000256" key="1">
    <source>
        <dbReference type="ARBA" id="ARBA00022723"/>
    </source>
</evidence>
<dbReference type="GO" id="GO:0043103">
    <property type="term" value="P:hypoxanthine salvage"/>
    <property type="evidence" value="ECO:0007669"/>
    <property type="project" value="UniProtKB-UniRule"/>
</dbReference>
<keyword evidence="8" id="KW-1185">Reference proteome</keyword>
<dbReference type="GO" id="GO:0000034">
    <property type="term" value="F:adenine deaminase activity"/>
    <property type="evidence" value="ECO:0007669"/>
    <property type="project" value="UniProtKB-UniRule"/>
</dbReference>
<dbReference type="Proteomes" id="UP001139035">
    <property type="component" value="Unassembled WGS sequence"/>
</dbReference>
<evidence type="ECO:0000256" key="2">
    <source>
        <dbReference type="ARBA" id="ARBA00022801"/>
    </source>
</evidence>
<proteinExistence type="inferred from homology"/>
<keyword evidence="3 5" id="KW-0862">Zinc</keyword>
<comment type="cofactor">
    <cofactor evidence="5">
        <name>Zn(2+)</name>
        <dbReference type="ChEBI" id="CHEBI:29105"/>
    </cofactor>
    <text evidence="5">Binds 1 zinc ion per subunit.</text>
</comment>
<keyword evidence="4 5" id="KW-0546">Nucleotide metabolism</keyword>
<dbReference type="Gene3D" id="3.20.20.140">
    <property type="entry name" value="Metal-dependent hydrolases"/>
    <property type="match status" value="1"/>
</dbReference>
<feature type="binding site" evidence="5">
    <location>
        <position position="21"/>
    </location>
    <ligand>
        <name>Zn(2+)</name>
        <dbReference type="ChEBI" id="CHEBI:29105"/>
        <note>catalytic</note>
    </ligand>
</feature>
<feature type="binding site" evidence="5">
    <location>
        <position position="23"/>
    </location>
    <ligand>
        <name>Zn(2+)</name>
        <dbReference type="ChEBI" id="CHEBI:29105"/>
        <note>catalytic</note>
    </ligand>
</feature>
<keyword evidence="1 5" id="KW-0479">Metal-binding</keyword>
<dbReference type="GO" id="GO:0009117">
    <property type="term" value="P:nucleotide metabolic process"/>
    <property type="evidence" value="ECO:0007669"/>
    <property type="project" value="UniProtKB-KW"/>
</dbReference>
<evidence type="ECO:0000256" key="3">
    <source>
        <dbReference type="ARBA" id="ARBA00022833"/>
    </source>
</evidence>
<evidence type="ECO:0000259" key="6">
    <source>
        <dbReference type="Pfam" id="PF00962"/>
    </source>
</evidence>
<organism evidence="7 8">
    <name type="scientific">Jiella avicenniae</name>
    <dbReference type="NCBI Taxonomy" id="2907202"/>
    <lineage>
        <taxon>Bacteria</taxon>
        <taxon>Pseudomonadati</taxon>
        <taxon>Pseudomonadota</taxon>
        <taxon>Alphaproteobacteria</taxon>
        <taxon>Hyphomicrobiales</taxon>
        <taxon>Aurantimonadaceae</taxon>
        <taxon>Jiella</taxon>
    </lineage>
</organism>
<name>A0A9X1T9Q7_9HYPH</name>
<dbReference type="InterPro" id="IPR006330">
    <property type="entry name" value="Ado/ade_deaminase"/>
</dbReference>
<feature type="site" description="Important for catalytic activity" evidence="5">
    <location>
        <position position="223"/>
    </location>
</feature>
<dbReference type="EMBL" id="JAJUWU010000001">
    <property type="protein sequence ID" value="MCE7026563.1"/>
    <property type="molecule type" value="Genomic_DNA"/>
</dbReference>
<dbReference type="EC" id="3.5.4.2" evidence="5"/>
<dbReference type="NCBIfam" id="TIGR01430">
    <property type="entry name" value="aden_deam"/>
    <property type="match status" value="1"/>
</dbReference>
<comment type="caution">
    <text evidence="7">The sequence shown here is derived from an EMBL/GenBank/DDBJ whole genome shotgun (WGS) entry which is preliminary data.</text>
</comment>
<feature type="domain" description="Adenosine deaminase" evidence="6">
    <location>
        <begin position="16"/>
        <end position="331"/>
    </location>
</feature>
<dbReference type="InterPro" id="IPR028892">
    <property type="entry name" value="ADE"/>
</dbReference>
<feature type="binding site" evidence="5">
    <location>
        <position position="281"/>
    </location>
    <ligand>
        <name>substrate</name>
    </ligand>
</feature>
<comment type="catalytic activity">
    <reaction evidence="5">
        <text>adenine + H2O + H(+) = hypoxanthine + NH4(+)</text>
        <dbReference type="Rhea" id="RHEA:23688"/>
        <dbReference type="ChEBI" id="CHEBI:15377"/>
        <dbReference type="ChEBI" id="CHEBI:15378"/>
        <dbReference type="ChEBI" id="CHEBI:16708"/>
        <dbReference type="ChEBI" id="CHEBI:17368"/>
        <dbReference type="ChEBI" id="CHEBI:28938"/>
        <dbReference type="EC" id="3.5.4.2"/>
    </reaction>
</comment>
<dbReference type="InterPro" id="IPR032466">
    <property type="entry name" value="Metal_Hydrolase"/>
</dbReference>
<dbReference type="PANTHER" id="PTHR43114">
    <property type="entry name" value="ADENINE DEAMINASE"/>
    <property type="match status" value="1"/>
</dbReference>
<dbReference type="RefSeq" id="WP_233717256.1">
    <property type="nucleotide sequence ID" value="NZ_JAJUWU010000001.1"/>
</dbReference>
<protein>
    <recommendedName>
        <fullName evidence="5">Adenine deaminase</fullName>
        <shortName evidence="5">ADE</shortName>
        <ecNumber evidence="5">3.5.4.2</ecNumber>
    </recommendedName>
    <alternativeName>
        <fullName evidence="5">Adenine aminohydrolase</fullName>
        <shortName evidence="5">AAH</shortName>
    </alternativeName>
</protein>
<dbReference type="HAMAP" id="MF_01962">
    <property type="entry name" value="Adenine_deaminase"/>
    <property type="match status" value="1"/>
</dbReference>
<dbReference type="AlphaFoldDB" id="A0A9X1T9Q7"/>
<dbReference type="PANTHER" id="PTHR43114:SF6">
    <property type="entry name" value="ADENINE DEAMINASE"/>
    <property type="match status" value="1"/>
</dbReference>
<gene>
    <name evidence="7" type="ORF">LZD57_01040</name>
</gene>
<keyword evidence="2 5" id="KW-0378">Hydrolase</keyword>
<dbReference type="GO" id="GO:0008270">
    <property type="term" value="F:zinc ion binding"/>
    <property type="evidence" value="ECO:0007669"/>
    <property type="project" value="UniProtKB-UniRule"/>
</dbReference>
<dbReference type="GO" id="GO:0006146">
    <property type="term" value="P:adenine catabolic process"/>
    <property type="evidence" value="ECO:0007669"/>
    <property type="project" value="UniProtKB-UniRule"/>
</dbReference>
<evidence type="ECO:0000313" key="8">
    <source>
        <dbReference type="Proteomes" id="UP001139035"/>
    </source>
</evidence>
<feature type="binding site" evidence="5">
    <location>
        <position position="199"/>
    </location>
    <ligand>
        <name>Zn(2+)</name>
        <dbReference type="ChEBI" id="CHEBI:29105"/>
        <note>catalytic</note>
    </ligand>
</feature>
<feature type="active site" description="Proton donor" evidence="5">
    <location>
        <position position="202"/>
    </location>
</feature>
<dbReference type="InterPro" id="IPR001365">
    <property type="entry name" value="A_deaminase_dom"/>
</dbReference>
<dbReference type="SUPFAM" id="SSF51556">
    <property type="entry name" value="Metallo-dependent hydrolases"/>
    <property type="match status" value="1"/>
</dbReference>
<dbReference type="Pfam" id="PF00962">
    <property type="entry name" value="A_deaminase"/>
    <property type="match status" value="1"/>
</dbReference>
<feature type="binding site" evidence="5">
    <location>
        <position position="280"/>
    </location>
    <ligand>
        <name>Zn(2+)</name>
        <dbReference type="ChEBI" id="CHEBI:29105"/>
        <note>catalytic</note>
    </ligand>
</feature>
<accession>A0A9X1T9Q7</accession>
<comment type="function">
    <text evidence="5">Catalyzes the hydrolytic deamination of adenine to hypoxanthine. Plays an important role in the purine salvage pathway and in nitrogen catabolism.</text>
</comment>
<evidence type="ECO:0000256" key="5">
    <source>
        <dbReference type="HAMAP-Rule" id="MF_01962"/>
    </source>
</evidence>
<evidence type="ECO:0000256" key="4">
    <source>
        <dbReference type="ARBA" id="ARBA00023080"/>
    </source>
</evidence>